<evidence type="ECO:0000313" key="1">
    <source>
        <dbReference type="EMBL" id="MBA2852665.1"/>
    </source>
</evidence>
<reference evidence="1 2" key="1">
    <citation type="submission" date="2020-07" db="EMBL/GenBank/DDBJ databases">
        <title>Genomic Encyclopedia of Type Strains, Phase IV (KMG-V): Genome sequencing to study the core and pangenomes of soil and plant-associated prokaryotes.</title>
        <authorList>
            <person name="Whitman W."/>
        </authorList>
    </citation>
    <scope>NUCLEOTIDE SEQUENCE [LARGE SCALE GENOMIC DNA]</scope>
    <source>
        <strain evidence="1 2">S1</strain>
    </source>
</reference>
<name>A0A7J9NZJ6_METMI</name>
<organism evidence="1 2">
    <name type="scientific">Methanococcus maripaludis</name>
    <name type="common">Methanococcus deltae</name>
    <dbReference type="NCBI Taxonomy" id="39152"/>
    <lineage>
        <taxon>Archaea</taxon>
        <taxon>Methanobacteriati</taxon>
        <taxon>Methanobacteriota</taxon>
        <taxon>Methanomada group</taxon>
        <taxon>Methanococci</taxon>
        <taxon>Methanococcales</taxon>
        <taxon>Methanococcaceae</taxon>
        <taxon>Methanococcus</taxon>
    </lineage>
</organism>
<proteinExistence type="predicted"/>
<dbReference type="RefSeq" id="WP_181503904.1">
    <property type="nucleotide sequence ID" value="NZ_JACDUK010000001.1"/>
</dbReference>
<evidence type="ECO:0000313" key="2">
    <source>
        <dbReference type="Proteomes" id="UP000522365"/>
    </source>
</evidence>
<dbReference type="Proteomes" id="UP000522365">
    <property type="component" value="Unassembled WGS sequence"/>
</dbReference>
<gene>
    <name evidence="1" type="ORF">HNP89_000602</name>
</gene>
<dbReference type="EMBL" id="JACDUK010000001">
    <property type="protein sequence ID" value="MBA2852665.1"/>
    <property type="molecule type" value="Genomic_DNA"/>
</dbReference>
<dbReference type="AlphaFoldDB" id="A0A7J9NZJ6"/>
<accession>A0A7J9NZJ6</accession>
<comment type="caution">
    <text evidence="1">The sequence shown here is derived from an EMBL/GenBank/DDBJ whole genome shotgun (WGS) entry which is preliminary data.</text>
</comment>
<sequence>MPQDQDTNRAKIEAMIKEYYDVAEFLEDSLMYQDSSDIKECILRTAINRHYYYIFLKLREEIKFADSSEFVIRSMEKGPHTNVRAYVKELLKYIGWTDIKTNQFVNQKMFKLFNYRTYSDYELIKDEKEDIATKLKTSRILSNMILGVLQDIRYKQKKGLRDILEYIINEEKNGHELSKSLDDHNTPNKT</sequence>
<protein>
    <submittedName>
        <fullName evidence="1">Uncharacterized protein</fullName>
    </submittedName>
</protein>